<protein>
    <submittedName>
        <fullName evidence="1">Uncharacterized protein</fullName>
    </submittedName>
</protein>
<name>A0ABW0ITR7_9HYPH</name>
<evidence type="ECO:0000313" key="1">
    <source>
        <dbReference type="EMBL" id="MFC5421437.1"/>
    </source>
</evidence>
<proteinExistence type="predicted"/>
<evidence type="ECO:0000313" key="2">
    <source>
        <dbReference type="Proteomes" id="UP001596053"/>
    </source>
</evidence>
<dbReference type="Proteomes" id="UP001596053">
    <property type="component" value="Unassembled WGS sequence"/>
</dbReference>
<keyword evidence="2" id="KW-1185">Reference proteome</keyword>
<sequence length="86" mass="9013">MTKTPEETAAGILAGNARMIAKGGALMWANVLAHAVLKVAESGKDTSVDNLIHRIGMDADGRDELTKAGSNEAISRLREAVAKGIR</sequence>
<reference evidence="2" key="1">
    <citation type="journal article" date="2019" name="Int. J. Syst. Evol. Microbiol.">
        <title>The Global Catalogue of Microorganisms (GCM) 10K type strain sequencing project: providing services to taxonomists for standard genome sequencing and annotation.</title>
        <authorList>
            <consortium name="The Broad Institute Genomics Platform"/>
            <consortium name="The Broad Institute Genome Sequencing Center for Infectious Disease"/>
            <person name="Wu L."/>
            <person name="Ma J."/>
        </authorList>
    </citation>
    <scope>NUCLEOTIDE SEQUENCE [LARGE SCALE GENOMIC DNA]</scope>
    <source>
        <strain evidence="2">NCAIM B.01391</strain>
    </source>
</reference>
<dbReference type="EMBL" id="JBHSLW010000028">
    <property type="protein sequence ID" value="MFC5421437.1"/>
    <property type="molecule type" value="Genomic_DNA"/>
</dbReference>
<dbReference type="RefSeq" id="WP_377799762.1">
    <property type="nucleotide sequence ID" value="NZ_JBHSLW010000028.1"/>
</dbReference>
<gene>
    <name evidence="1" type="ORF">ACFPOB_17910</name>
</gene>
<organism evidence="1 2">
    <name type="scientific">Bosea eneae</name>
    <dbReference type="NCBI Taxonomy" id="151454"/>
    <lineage>
        <taxon>Bacteria</taxon>
        <taxon>Pseudomonadati</taxon>
        <taxon>Pseudomonadota</taxon>
        <taxon>Alphaproteobacteria</taxon>
        <taxon>Hyphomicrobiales</taxon>
        <taxon>Boseaceae</taxon>
        <taxon>Bosea</taxon>
    </lineage>
</organism>
<comment type="caution">
    <text evidence="1">The sequence shown here is derived from an EMBL/GenBank/DDBJ whole genome shotgun (WGS) entry which is preliminary data.</text>
</comment>
<accession>A0ABW0ITR7</accession>